<name>A0A366K8Z9_9BIFI</name>
<dbReference type="EMBL" id="PDCG01000005">
    <property type="protein sequence ID" value="RBP97603.1"/>
    <property type="molecule type" value="Genomic_DNA"/>
</dbReference>
<dbReference type="RefSeq" id="WP_113860444.1">
    <property type="nucleotide sequence ID" value="NZ_PDCG01000005.1"/>
</dbReference>
<protein>
    <submittedName>
        <fullName evidence="1">Uncharacterized protein</fullName>
    </submittedName>
</protein>
<reference evidence="1 2" key="1">
    <citation type="submission" date="2017-10" db="EMBL/GenBank/DDBJ databases">
        <title>Bifidobacterium xylocopum sp. nov. and Bifidobacterium aemilianum sp. nov., from the carpenter bee (Xylocopa violacea) digestive tract.</title>
        <authorList>
            <person name="Alberoni D."/>
            <person name="Baffoni L."/>
            <person name="Di Gioia D."/>
            <person name="Gaggia F."/>
            <person name="Biavati B."/>
        </authorList>
    </citation>
    <scope>NUCLEOTIDE SEQUENCE [LARGE SCALE GENOMIC DNA]</scope>
    <source>
        <strain evidence="1 2">XV10</strain>
    </source>
</reference>
<comment type="caution">
    <text evidence="1">The sequence shown here is derived from an EMBL/GenBank/DDBJ whole genome shotgun (WGS) entry which is preliminary data.</text>
</comment>
<evidence type="ECO:0000313" key="2">
    <source>
        <dbReference type="Proteomes" id="UP000252530"/>
    </source>
</evidence>
<accession>A0A366K8Z9</accession>
<evidence type="ECO:0000313" key="1">
    <source>
        <dbReference type="EMBL" id="RBP97603.1"/>
    </source>
</evidence>
<sequence length="463" mass="51736">MELESSRYFISAPGVSNARPQPLRVRGPAGCQASVLLGITAGGQELVFQRLVTEGDAEHPVYLGMVRIEDGDRLSLREPTEEECDYMQGIATLPSTKEEDAFRRLDTGYFDIELCRGTGRGEGASKWGIRHFARKEEGVDLLQSGNNAIGGFYGPFFTPENGLINPPEHLVADIRVLEEGPVVHRYQLSGRIPDGLLPELRAKHFSVDFTFYHNADFFDRVYQVDSFQTRVNGRSVTDCITVGDEFEGGQGRLVFDRFDSYSNASYRAGDPYAECLKEEVKETIASQEEDNPADPDGSRYQAFRKLLNRDLDNAHWDLYWRLFSYWEHALADGSLNRHLAKVRAKAHVLADLNNRPWLFPQGAVDVSAANEETIFVGPSDCSAEYDSATGRCMVWQTSQASAAFQIVQRPQSGWVNWGTNGENECPALPVDVDIRTIYGPYGAGWRSRAQEASLSPLWAKAEQ</sequence>
<dbReference type="OrthoDB" id="2506245at2"/>
<keyword evidence="2" id="KW-1185">Reference proteome</keyword>
<dbReference type="AlphaFoldDB" id="A0A366K8Z9"/>
<dbReference type="Proteomes" id="UP000252530">
    <property type="component" value="Unassembled WGS sequence"/>
</dbReference>
<gene>
    <name evidence="1" type="ORF">CRD60_06330</name>
</gene>
<proteinExistence type="predicted"/>
<organism evidence="1 2">
    <name type="scientific">Bifidobacterium aemilianum</name>
    <dbReference type="NCBI Taxonomy" id="2493120"/>
    <lineage>
        <taxon>Bacteria</taxon>
        <taxon>Bacillati</taxon>
        <taxon>Actinomycetota</taxon>
        <taxon>Actinomycetes</taxon>
        <taxon>Bifidobacteriales</taxon>
        <taxon>Bifidobacteriaceae</taxon>
        <taxon>Bifidobacterium</taxon>
    </lineage>
</organism>